<dbReference type="PROSITE" id="PS51186">
    <property type="entry name" value="GNAT"/>
    <property type="match status" value="1"/>
</dbReference>
<keyword evidence="6" id="KW-1185">Reference proteome</keyword>
<dbReference type="EMBL" id="CP036347">
    <property type="protein sequence ID" value="QDU04570.1"/>
    <property type="molecule type" value="Genomic_DNA"/>
</dbReference>
<keyword evidence="1 5" id="KW-0808">Transferase</keyword>
<evidence type="ECO:0000256" key="2">
    <source>
        <dbReference type="ARBA" id="ARBA00023315"/>
    </source>
</evidence>
<gene>
    <name evidence="5" type="primary">yjaB_2</name>
    <name evidence="4" type="ORF">HG66A1_44120</name>
    <name evidence="5" type="ORF">V6x_42980</name>
</gene>
<dbReference type="InterPro" id="IPR016181">
    <property type="entry name" value="Acyl_CoA_acyltransferase"/>
</dbReference>
<dbReference type="Gene3D" id="3.40.630.30">
    <property type="match status" value="1"/>
</dbReference>
<accession>A0A517PTA1</accession>
<dbReference type="EMBL" id="CP036266">
    <property type="protein sequence ID" value="QDT22604.1"/>
    <property type="molecule type" value="Genomic_DNA"/>
</dbReference>
<reference evidence="6 7" key="1">
    <citation type="submission" date="2019-02" db="EMBL/GenBank/DDBJ databases">
        <title>Deep-cultivation of Planctomycetes and their phenomic and genomic characterization uncovers novel biology.</title>
        <authorList>
            <person name="Wiegand S."/>
            <person name="Jogler M."/>
            <person name="Boedeker C."/>
            <person name="Pinto D."/>
            <person name="Vollmers J."/>
            <person name="Rivas-Marin E."/>
            <person name="Kohn T."/>
            <person name="Peeters S.H."/>
            <person name="Heuer A."/>
            <person name="Rast P."/>
            <person name="Oberbeckmann S."/>
            <person name="Bunk B."/>
            <person name="Jeske O."/>
            <person name="Meyerdierks A."/>
            <person name="Storesund J.E."/>
            <person name="Kallscheuer N."/>
            <person name="Luecker S."/>
            <person name="Lage O.M."/>
            <person name="Pohl T."/>
            <person name="Merkel B.J."/>
            <person name="Hornburger P."/>
            <person name="Mueller R.-W."/>
            <person name="Bruemmer F."/>
            <person name="Labrenz M."/>
            <person name="Spormann A.M."/>
            <person name="Op den Camp H."/>
            <person name="Overmann J."/>
            <person name="Amann R."/>
            <person name="Jetten M.S.M."/>
            <person name="Mascher T."/>
            <person name="Medema M.H."/>
            <person name="Devos D.P."/>
            <person name="Kaster A.-K."/>
            <person name="Ovreas L."/>
            <person name="Rohde M."/>
            <person name="Galperin M.Y."/>
            <person name="Jogler C."/>
        </authorList>
    </citation>
    <scope>NUCLEOTIDE SEQUENCE [LARGE SCALE GENOMIC DNA]</scope>
    <source>
        <strain evidence="4 6">HG66A1</strain>
        <strain evidence="5 7">V6</strain>
    </source>
</reference>
<name>A0A517WH36_9PLAN</name>
<accession>A0A517WH36</accession>
<dbReference type="OrthoDB" id="9789605at2"/>
<dbReference type="AlphaFoldDB" id="A0A517WH36"/>
<dbReference type="SUPFAM" id="SSF55729">
    <property type="entry name" value="Acyl-CoA N-acyltransferases (Nat)"/>
    <property type="match status" value="1"/>
</dbReference>
<dbReference type="GO" id="GO:0016747">
    <property type="term" value="F:acyltransferase activity, transferring groups other than amino-acyl groups"/>
    <property type="evidence" value="ECO:0007669"/>
    <property type="project" value="InterPro"/>
</dbReference>
<proteinExistence type="predicted"/>
<dbReference type="PANTHER" id="PTHR43800">
    <property type="entry name" value="PEPTIDYL-LYSINE N-ACETYLTRANSFERASE YJAB"/>
    <property type="match status" value="1"/>
</dbReference>
<evidence type="ECO:0000313" key="7">
    <source>
        <dbReference type="Proteomes" id="UP000320722"/>
    </source>
</evidence>
<keyword evidence="2 5" id="KW-0012">Acyltransferase</keyword>
<feature type="domain" description="N-acetyltransferase" evidence="3">
    <location>
        <begin position="3"/>
        <end position="143"/>
    </location>
</feature>
<dbReference type="InterPro" id="IPR000182">
    <property type="entry name" value="GNAT_dom"/>
</dbReference>
<dbReference type="Pfam" id="PF13508">
    <property type="entry name" value="Acetyltransf_7"/>
    <property type="match status" value="1"/>
</dbReference>
<organism evidence="5 7">
    <name type="scientific">Gimesia chilikensis</name>
    <dbReference type="NCBI Taxonomy" id="2605989"/>
    <lineage>
        <taxon>Bacteria</taxon>
        <taxon>Pseudomonadati</taxon>
        <taxon>Planctomycetota</taxon>
        <taxon>Planctomycetia</taxon>
        <taxon>Planctomycetales</taxon>
        <taxon>Planctomycetaceae</taxon>
        <taxon>Gimesia</taxon>
    </lineage>
</organism>
<evidence type="ECO:0000259" key="3">
    <source>
        <dbReference type="PROSITE" id="PS51186"/>
    </source>
</evidence>
<dbReference type="PANTHER" id="PTHR43800:SF1">
    <property type="entry name" value="PEPTIDYL-LYSINE N-ACETYLTRANSFERASE YJAB"/>
    <property type="match status" value="1"/>
</dbReference>
<sequence>MNRTVREYQADDLQDLLAAWESATRLAHPFLTDDFLDQERRNIPELYLPNAETWVVEQDQRVIGFIALLGNEVGAIFVDPLHQGTGAGRALMDQARELRGNLEVEVFAANAIGRRFYERYGFQPLSESIHEPTGKTLLRLQFQTAIT</sequence>
<dbReference type="Proteomes" id="UP000320722">
    <property type="component" value="Chromosome"/>
</dbReference>
<protein>
    <submittedName>
        <fullName evidence="5">Putative N-acetyltransferase YjaB</fullName>
        <ecNumber evidence="5">2.3.1.-</ecNumber>
    </submittedName>
</protein>
<evidence type="ECO:0000313" key="5">
    <source>
        <dbReference type="EMBL" id="QDU04570.1"/>
    </source>
</evidence>
<dbReference type="EC" id="2.3.1.-" evidence="5"/>
<evidence type="ECO:0000256" key="1">
    <source>
        <dbReference type="ARBA" id="ARBA00022679"/>
    </source>
</evidence>
<dbReference type="RefSeq" id="WP_145042334.1">
    <property type="nucleotide sequence ID" value="NZ_CP036266.1"/>
</dbReference>
<dbReference type="Proteomes" id="UP000320421">
    <property type="component" value="Chromosome"/>
</dbReference>
<evidence type="ECO:0000313" key="4">
    <source>
        <dbReference type="EMBL" id="QDT22604.1"/>
    </source>
</evidence>
<dbReference type="CDD" id="cd04301">
    <property type="entry name" value="NAT_SF"/>
    <property type="match status" value="1"/>
</dbReference>
<evidence type="ECO:0000313" key="6">
    <source>
        <dbReference type="Proteomes" id="UP000320421"/>
    </source>
</evidence>